<sequence length="121" mass="13599">MVQLCSPIALFYVTVLAWLLSRFPVSFSQNTPAQLRNRKSTGSGGSKVNEQGEVVMFSDVASVDEPKEELEGLNWESLFLHLRLELLEGIVAYHSGDIVKAKKSMNIARGRYLQLSYTDIY</sequence>
<protein>
    <submittedName>
        <fullName evidence="1">Uncharacterized protein</fullName>
    </submittedName>
</protein>
<comment type="caution">
    <text evidence="1">The sequence shown here is derived from an EMBL/GenBank/DDBJ whole genome shotgun (WGS) entry which is preliminary data.</text>
</comment>
<keyword evidence="2" id="KW-1185">Reference proteome</keyword>
<gene>
    <name evidence="1" type="ORF">L2E82_02570</name>
</gene>
<name>A0ACB9H371_CICIN</name>
<proteinExistence type="predicted"/>
<reference evidence="1 2" key="2">
    <citation type="journal article" date="2022" name="Mol. Ecol. Resour.">
        <title>The genomes of chicory, endive, great burdock and yacon provide insights into Asteraceae paleo-polyploidization history and plant inulin production.</title>
        <authorList>
            <person name="Fan W."/>
            <person name="Wang S."/>
            <person name="Wang H."/>
            <person name="Wang A."/>
            <person name="Jiang F."/>
            <person name="Liu H."/>
            <person name="Zhao H."/>
            <person name="Xu D."/>
            <person name="Zhang Y."/>
        </authorList>
    </citation>
    <scope>NUCLEOTIDE SEQUENCE [LARGE SCALE GENOMIC DNA]</scope>
    <source>
        <strain evidence="2">cv. Punajuju</strain>
        <tissue evidence="1">Leaves</tissue>
    </source>
</reference>
<dbReference type="Proteomes" id="UP001055811">
    <property type="component" value="Linkage Group LG01"/>
</dbReference>
<evidence type="ECO:0000313" key="1">
    <source>
        <dbReference type="EMBL" id="KAI3789766.1"/>
    </source>
</evidence>
<dbReference type="EMBL" id="CM042009">
    <property type="protein sequence ID" value="KAI3789766.1"/>
    <property type="molecule type" value="Genomic_DNA"/>
</dbReference>
<evidence type="ECO:0000313" key="2">
    <source>
        <dbReference type="Proteomes" id="UP001055811"/>
    </source>
</evidence>
<organism evidence="1 2">
    <name type="scientific">Cichorium intybus</name>
    <name type="common">Chicory</name>
    <dbReference type="NCBI Taxonomy" id="13427"/>
    <lineage>
        <taxon>Eukaryota</taxon>
        <taxon>Viridiplantae</taxon>
        <taxon>Streptophyta</taxon>
        <taxon>Embryophyta</taxon>
        <taxon>Tracheophyta</taxon>
        <taxon>Spermatophyta</taxon>
        <taxon>Magnoliopsida</taxon>
        <taxon>eudicotyledons</taxon>
        <taxon>Gunneridae</taxon>
        <taxon>Pentapetalae</taxon>
        <taxon>asterids</taxon>
        <taxon>campanulids</taxon>
        <taxon>Asterales</taxon>
        <taxon>Asteraceae</taxon>
        <taxon>Cichorioideae</taxon>
        <taxon>Cichorieae</taxon>
        <taxon>Cichoriinae</taxon>
        <taxon>Cichorium</taxon>
    </lineage>
</organism>
<accession>A0ACB9H371</accession>
<reference evidence="2" key="1">
    <citation type="journal article" date="2022" name="Mol. Ecol. Resour.">
        <title>The genomes of chicory, endive, great burdock and yacon provide insights into Asteraceae palaeo-polyploidization history and plant inulin production.</title>
        <authorList>
            <person name="Fan W."/>
            <person name="Wang S."/>
            <person name="Wang H."/>
            <person name="Wang A."/>
            <person name="Jiang F."/>
            <person name="Liu H."/>
            <person name="Zhao H."/>
            <person name="Xu D."/>
            <person name="Zhang Y."/>
        </authorList>
    </citation>
    <scope>NUCLEOTIDE SEQUENCE [LARGE SCALE GENOMIC DNA]</scope>
    <source>
        <strain evidence="2">cv. Punajuju</strain>
    </source>
</reference>